<dbReference type="InterPro" id="IPR044171">
    <property type="entry name" value="LAX2-like"/>
</dbReference>
<evidence type="ECO:0000313" key="2">
    <source>
        <dbReference type="EMBL" id="KAK4264616.1"/>
    </source>
</evidence>
<evidence type="ECO:0000313" key="3">
    <source>
        <dbReference type="Proteomes" id="UP001293593"/>
    </source>
</evidence>
<dbReference type="PANTHER" id="PTHR47290">
    <property type="entry name" value="RING FINGER PROTEIN"/>
    <property type="match status" value="1"/>
</dbReference>
<name>A0AAE1J8Q3_9FABA</name>
<comment type="caution">
    <text evidence="2">The sequence shown here is derived from an EMBL/GenBank/DDBJ whole genome shotgun (WGS) entry which is preliminary data.</text>
</comment>
<dbReference type="Gene3D" id="3.10.20.90">
    <property type="entry name" value="Phosphatidylinositol 3-kinase Catalytic Subunit, Chain A, domain 1"/>
    <property type="match status" value="1"/>
</dbReference>
<sequence length="267" mass="29972">MASSSSRSIINHNQFLNYIDEEKGPKVAEQEIEEEDDGDNLEEEEESDLLQLKLGLGSDATLGRKTVGNDNNGEESNPVASRCGSSLGLGLGLKLWPNMGERQEGSEMVGVELSATRRFIGRLPSCQMDSSQDWYNPAHHSHHYSHSGLWFTLHSSTNQRGEALPQVPKAYIRVKNEDMTIFMVKKYLVTKLGLFNENEVEILCMGQRLMNVQSLKVVRDSIWIPALVHSLNSSLADSRGMNMTAPNLMPLLYQKYVISNHHSSNYF</sequence>
<dbReference type="AlphaFoldDB" id="A0AAE1J8Q3"/>
<reference evidence="2" key="1">
    <citation type="submission" date="2023-10" db="EMBL/GenBank/DDBJ databases">
        <title>Chromosome-level genome of the transformable northern wattle, Acacia crassicarpa.</title>
        <authorList>
            <person name="Massaro I."/>
            <person name="Sinha N.R."/>
            <person name="Poethig S."/>
            <person name="Leichty A.R."/>
        </authorList>
    </citation>
    <scope>NUCLEOTIDE SEQUENCE</scope>
    <source>
        <strain evidence="2">Acra3RX</strain>
        <tissue evidence="2">Leaf</tissue>
    </source>
</reference>
<gene>
    <name evidence="2" type="ORF">QN277_025769</name>
</gene>
<organism evidence="2 3">
    <name type="scientific">Acacia crassicarpa</name>
    <name type="common">northern wattle</name>
    <dbReference type="NCBI Taxonomy" id="499986"/>
    <lineage>
        <taxon>Eukaryota</taxon>
        <taxon>Viridiplantae</taxon>
        <taxon>Streptophyta</taxon>
        <taxon>Embryophyta</taxon>
        <taxon>Tracheophyta</taxon>
        <taxon>Spermatophyta</taxon>
        <taxon>Magnoliopsida</taxon>
        <taxon>eudicotyledons</taxon>
        <taxon>Gunneridae</taxon>
        <taxon>Pentapetalae</taxon>
        <taxon>rosids</taxon>
        <taxon>fabids</taxon>
        <taxon>Fabales</taxon>
        <taxon>Fabaceae</taxon>
        <taxon>Caesalpinioideae</taxon>
        <taxon>mimosoid clade</taxon>
        <taxon>Acacieae</taxon>
        <taxon>Acacia</taxon>
    </lineage>
</organism>
<feature type="region of interest" description="Disordered" evidence="1">
    <location>
        <begin position="61"/>
        <end position="81"/>
    </location>
</feature>
<dbReference type="Proteomes" id="UP001293593">
    <property type="component" value="Unassembled WGS sequence"/>
</dbReference>
<feature type="region of interest" description="Disordered" evidence="1">
    <location>
        <begin position="20"/>
        <end position="44"/>
    </location>
</feature>
<feature type="compositionally biased region" description="Polar residues" evidence="1">
    <location>
        <begin position="68"/>
        <end position="79"/>
    </location>
</feature>
<proteinExistence type="predicted"/>
<protein>
    <submittedName>
        <fullName evidence="2">Uncharacterized protein</fullName>
    </submittedName>
</protein>
<dbReference type="EMBL" id="JAWXYG010000008">
    <property type="protein sequence ID" value="KAK4264616.1"/>
    <property type="molecule type" value="Genomic_DNA"/>
</dbReference>
<dbReference type="PANTHER" id="PTHR47290:SF6">
    <property type="entry name" value="UBIQUITIN-LIKE DOMAIN-CONTAINING PROTEIN"/>
    <property type="match status" value="1"/>
</dbReference>
<keyword evidence="3" id="KW-1185">Reference proteome</keyword>
<feature type="compositionally biased region" description="Acidic residues" evidence="1">
    <location>
        <begin position="30"/>
        <end position="44"/>
    </location>
</feature>
<evidence type="ECO:0000256" key="1">
    <source>
        <dbReference type="SAM" id="MobiDB-lite"/>
    </source>
</evidence>
<feature type="compositionally biased region" description="Basic and acidic residues" evidence="1">
    <location>
        <begin position="20"/>
        <end position="29"/>
    </location>
</feature>
<accession>A0AAE1J8Q3</accession>